<evidence type="ECO:0000313" key="1">
    <source>
        <dbReference type="EMBL" id="KIO73658.1"/>
    </source>
</evidence>
<organism evidence="1 2">
    <name type="scientific">Caldibacillus thermoamylovorans</name>
    <dbReference type="NCBI Taxonomy" id="35841"/>
    <lineage>
        <taxon>Bacteria</taxon>
        <taxon>Bacillati</taxon>
        <taxon>Bacillota</taxon>
        <taxon>Bacilli</taxon>
        <taxon>Bacillales</taxon>
        <taxon>Bacillaceae</taxon>
        <taxon>Caldibacillus</taxon>
    </lineage>
</organism>
<accession>A0ABD4A9B5</accession>
<evidence type="ECO:0000313" key="2">
    <source>
        <dbReference type="Proteomes" id="UP000032076"/>
    </source>
</evidence>
<comment type="caution">
    <text evidence="1">The sequence shown here is derived from an EMBL/GenBank/DDBJ whole genome shotgun (WGS) entry which is preliminary data.</text>
</comment>
<sequence>MDSQAFAADLHQTISSLKTNELVTISCHRINCMKFIILSEHQ</sequence>
<gene>
    <name evidence="1" type="ORF">B4167_0079</name>
</gene>
<dbReference type="EMBL" id="JXLU01000029">
    <property type="protein sequence ID" value="KIO73658.1"/>
    <property type="molecule type" value="Genomic_DNA"/>
</dbReference>
<proteinExistence type="predicted"/>
<dbReference type="Proteomes" id="UP000032076">
    <property type="component" value="Unassembled WGS sequence"/>
</dbReference>
<dbReference type="AlphaFoldDB" id="A0ABD4A9B5"/>
<reference evidence="1 2" key="1">
    <citation type="submission" date="2015-01" db="EMBL/GenBank/DDBJ databases">
        <title>Draft Genome Sequences of Four Bacillus thermoamylovorans Strains, Isolated From Food Products.</title>
        <authorList>
            <person name="Krawcyk A.O."/>
            <person name="Berendsen E.M."/>
            <person name="Eijlander R.T."/>
            <person name="de Jong A."/>
            <person name="Wells-Bennik M."/>
            <person name="Kuipers O.P."/>
        </authorList>
    </citation>
    <scope>NUCLEOTIDE SEQUENCE [LARGE SCALE GENOMIC DNA]</scope>
    <source>
        <strain evidence="1 2">B4167</strain>
    </source>
</reference>
<protein>
    <submittedName>
        <fullName evidence="1">Uncharacterized protein</fullName>
    </submittedName>
</protein>
<name>A0ABD4A9B5_9BACI</name>